<sequence length="93" mass="10149">THAQFGFNAEHAQCHIDQDTQRGRRGTAFSGNGCDQHQRAALRAGVWEPRWEKGAERLCSPGYGLKKPEKDPPGPGPQGVPDSIDLPTAGWED</sequence>
<dbReference type="Proteomes" id="UP000287033">
    <property type="component" value="Unassembled WGS sequence"/>
</dbReference>
<feature type="region of interest" description="Disordered" evidence="1">
    <location>
        <begin position="58"/>
        <end position="93"/>
    </location>
</feature>
<proteinExistence type="predicted"/>
<comment type="caution">
    <text evidence="2">The sequence shown here is derived from an EMBL/GenBank/DDBJ whole genome shotgun (WGS) entry which is preliminary data.</text>
</comment>
<feature type="non-terminal residue" evidence="2">
    <location>
        <position position="93"/>
    </location>
</feature>
<evidence type="ECO:0000256" key="1">
    <source>
        <dbReference type="SAM" id="MobiDB-lite"/>
    </source>
</evidence>
<evidence type="ECO:0000313" key="2">
    <source>
        <dbReference type="EMBL" id="GCC40270.1"/>
    </source>
</evidence>
<gene>
    <name evidence="2" type="ORF">chiPu_0024440</name>
</gene>
<reference evidence="2 3" key="1">
    <citation type="journal article" date="2018" name="Nat. Ecol. Evol.">
        <title>Shark genomes provide insights into elasmobranch evolution and the origin of vertebrates.</title>
        <authorList>
            <person name="Hara Y"/>
            <person name="Yamaguchi K"/>
            <person name="Onimaru K"/>
            <person name="Kadota M"/>
            <person name="Koyanagi M"/>
            <person name="Keeley SD"/>
            <person name="Tatsumi K"/>
            <person name="Tanaka K"/>
            <person name="Motone F"/>
            <person name="Kageyama Y"/>
            <person name="Nozu R"/>
            <person name="Adachi N"/>
            <person name="Nishimura O"/>
            <person name="Nakagawa R"/>
            <person name="Tanegashima C"/>
            <person name="Kiyatake I"/>
            <person name="Matsumoto R"/>
            <person name="Murakumo K"/>
            <person name="Nishida K"/>
            <person name="Terakita A"/>
            <person name="Kuratani S"/>
            <person name="Sato K"/>
            <person name="Hyodo S Kuraku.S."/>
        </authorList>
    </citation>
    <scope>NUCLEOTIDE SEQUENCE [LARGE SCALE GENOMIC DNA]</scope>
</reference>
<evidence type="ECO:0000313" key="3">
    <source>
        <dbReference type="Proteomes" id="UP000287033"/>
    </source>
</evidence>
<protein>
    <submittedName>
        <fullName evidence="2">Uncharacterized protein</fullName>
    </submittedName>
</protein>
<dbReference type="AlphaFoldDB" id="A0A401TC81"/>
<organism evidence="2 3">
    <name type="scientific">Chiloscyllium punctatum</name>
    <name type="common">Brownbanded bambooshark</name>
    <name type="synonym">Hemiscyllium punctatum</name>
    <dbReference type="NCBI Taxonomy" id="137246"/>
    <lineage>
        <taxon>Eukaryota</taxon>
        <taxon>Metazoa</taxon>
        <taxon>Chordata</taxon>
        <taxon>Craniata</taxon>
        <taxon>Vertebrata</taxon>
        <taxon>Chondrichthyes</taxon>
        <taxon>Elasmobranchii</taxon>
        <taxon>Galeomorphii</taxon>
        <taxon>Galeoidea</taxon>
        <taxon>Orectolobiformes</taxon>
        <taxon>Hemiscylliidae</taxon>
        <taxon>Chiloscyllium</taxon>
    </lineage>
</organism>
<dbReference type="EMBL" id="BEZZ01039645">
    <property type="protein sequence ID" value="GCC40270.1"/>
    <property type="molecule type" value="Genomic_DNA"/>
</dbReference>
<keyword evidence="3" id="KW-1185">Reference proteome</keyword>
<feature type="non-terminal residue" evidence="2">
    <location>
        <position position="1"/>
    </location>
</feature>
<name>A0A401TC81_CHIPU</name>
<accession>A0A401TC81</accession>